<evidence type="ECO:0000313" key="3">
    <source>
        <dbReference type="Proteomes" id="UP001341840"/>
    </source>
</evidence>
<protein>
    <submittedName>
        <fullName evidence="2">Uncharacterized protein</fullName>
    </submittedName>
</protein>
<dbReference type="PANTHER" id="PTHR33130">
    <property type="entry name" value="PUTATIVE (DUF1639)-RELATED"/>
    <property type="match status" value="1"/>
</dbReference>
<dbReference type="PANTHER" id="PTHR33130:SF43">
    <property type="entry name" value="OS01G0688600 PROTEIN"/>
    <property type="match status" value="1"/>
</dbReference>
<keyword evidence="3" id="KW-1185">Reference proteome</keyword>
<dbReference type="Pfam" id="PF07797">
    <property type="entry name" value="DUF1639"/>
    <property type="match status" value="1"/>
</dbReference>
<feature type="compositionally biased region" description="Gly residues" evidence="1">
    <location>
        <begin position="170"/>
        <end position="186"/>
    </location>
</feature>
<reference evidence="2 3" key="1">
    <citation type="journal article" date="2023" name="Plants (Basel)">
        <title>Bridging the Gap: Combining Genomics and Transcriptomics Approaches to Understand Stylosanthes scabra, an Orphan Legume from the Brazilian Caatinga.</title>
        <authorList>
            <person name="Ferreira-Neto J.R.C."/>
            <person name="da Silva M.D."/>
            <person name="Binneck E."/>
            <person name="de Melo N.F."/>
            <person name="da Silva R.H."/>
            <person name="de Melo A.L.T.M."/>
            <person name="Pandolfi V."/>
            <person name="Bustamante F.O."/>
            <person name="Brasileiro-Vidal A.C."/>
            <person name="Benko-Iseppon A.M."/>
        </authorList>
    </citation>
    <scope>NUCLEOTIDE SEQUENCE [LARGE SCALE GENOMIC DNA]</scope>
    <source>
        <tissue evidence="2">Leaves</tissue>
    </source>
</reference>
<name>A0ABU6QXL1_9FABA</name>
<dbReference type="InterPro" id="IPR012438">
    <property type="entry name" value="DUF1639"/>
</dbReference>
<dbReference type="EMBL" id="JASCZI010003030">
    <property type="protein sequence ID" value="MED6116603.1"/>
    <property type="molecule type" value="Genomic_DNA"/>
</dbReference>
<accession>A0ABU6QXL1</accession>
<feature type="region of interest" description="Disordered" evidence="1">
    <location>
        <begin position="67"/>
        <end position="147"/>
    </location>
</feature>
<comment type="caution">
    <text evidence="2">The sequence shown here is derived from an EMBL/GenBank/DDBJ whole genome shotgun (WGS) entry which is preliminary data.</text>
</comment>
<feature type="compositionally biased region" description="Pro residues" evidence="1">
    <location>
        <begin position="98"/>
        <end position="112"/>
    </location>
</feature>
<gene>
    <name evidence="2" type="ORF">PIB30_101791</name>
</gene>
<organism evidence="2 3">
    <name type="scientific">Stylosanthes scabra</name>
    <dbReference type="NCBI Taxonomy" id="79078"/>
    <lineage>
        <taxon>Eukaryota</taxon>
        <taxon>Viridiplantae</taxon>
        <taxon>Streptophyta</taxon>
        <taxon>Embryophyta</taxon>
        <taxon>Tracheophyta</taxon>
        <taxon>Spermatophyta</taxon>
        <taxon>Magnoliopsida</taxon>
        <taxon>eudicotyledons</taxon>
        <taxon>Gunneridae</taxon>
        <taxon>Pentapetalae</taxon>
        <taxon>rosids</taxon>
        <taxon>fabids</taxon>
        <taxon>Fabales</taxon>
        <taxon>Fabaceae</taxon>
        <taxon>Papilionoideae</taxon>
        <taxon>50 kb inversion clade</taxon>
        <taxon>dalbergioids sensu lato</taxon>
        <taxon>Dalbergieae</taxon>
        <taxon>Pterocarpus clade</taxon>
        <taxon>Stylosanthes</taxon>
    </lineage>
</organism>
<evidence type="ECO:0000256" key="1">
    <source>
        <dbReference type="SAM" id="MobiDB-lite"/>
    </source>
</evidence>
<proteinExistence type="predicted"/>
<feature type="region of interest" description="Disordered" evidence="1">
    <location>
        <begin position="221"/>
        <end position="242"/>
    </location>
</feature>
<dbReference type="Proteomes" id="UP001341840">
    <property type="component" value="Unassembled WGS sequence"/>
</dbReference>
<sequence>MEPPVLSVPPPNLMPPPAPDIATCNRPTNNAPSKITIKCGGKTFPIVACTTNTGIANATADSSNTGVLLLQQPPLETTVNKRRKKNKEEPERNHNCKTPPPVAASSPPPPTLPDLNQTREKPNHDLGISVERINHSKEDDQDDELPEPTPLEVTVIAATSPETHRTSISGGNGGGIRDGTGGGGRVWDGRIRNSRNNNKKERAKFSYSLMETEIKEDFLKMLDPKEKPPRRQKKRPKDLQKQFDRLVPGFHLTEIKADLYKVLDDTH</sequence>
<feature type="region of interest" description="Disordered" evidence="1">
    <location>
        <begin position="163"/>
        <end position="192"/>
    </location>
</feature>
<evidence type="ECO:0000313" key="2">
    <source>
        <dbReference type="EMBL" id="MED6116603.1"/>
    </source>
</evidence>